<dbReference type="RefSeq" id="WP_221289400.1">
    <property type="nucleotide sequence ID" value="NZ_AP024597.1"/>
</dbReference>
<feature type="transmembrane region" description="Helical" evidence="1">
    <location>
        <begin position="159"/>
        <end position="182"/>
    </location>
</feature>
<dbReference type="EMBL" id="AP024597">
    <property type="protein sequence ID" value="BCU69365.1"/>
    <property type="molecule type" value="Genomic_DNA"/>
</dbReference>
<dbReference type="InterPro" id="IPR036388">
    <property type="entry name" value="WH-like_DNA-bd_sf"/>
</dbReference>
<protein>
    <submittedName>
        <fullName evidence="3">Transcriptional regulator</fullName>
    </submittedName>
</protein>
<dbReference type="CDD" id="cd00090">
    <property type="entry name" value="HTH_ARSR"/>
    <property type="match status" value="1"/>
</dbReference>
<evidence type="ECO:0000256" key="1">
    <source>
        <dbReference type="SAM" id="Phobius"/>
    </source>
</evidence>
<dbReference type="SUPFAM" id="SSF46785">
    <property type="entry name" value="Winged helix' DNA-binding domain"/>
    <property type="match status" value="1"/>
</dbReference>
<evidence type="ECO:0000259" key="2">
    <source>
        <dbReference type="Pfam" id="PF09339"/>
    </source>
</evidence>
<name>A0A8D5U5D1_9CREN</name>
<keyword evidence="1" id="KW-0472">Membrane</keyword>
<evidence type="ECO:0000313" key="3">
    <source>
        <dbReference type="EMBL" id="BCU69365.1"/>
    </source>
</evidence>
<accession>A0A8D5U5D1</accession>
<organism evidence="3 4">
    <name type="scientific">Stygiolobus caldivivus</name>
    <dbReference type="NCBI Taxonomy" id="2824673"/>
    <lineage>
        <taxon>Archaea</taxon>
        <taxon>Thermoproteota</taxon>
        <taxon>Thermoprotei</taxon>
        <taxon>Sulfolobales</taxon>
        <taxon>Sulfolobaceae</taxon>
        <taxon>Stygiolobus</taxon>
    </lineage>
</organism>
<proteinExistence type="predicted"/>
<dbReference type="AlphaFoldDB" id="A0A8D5U5D1"/>
<keyword evidence="1" id="KW-0812">Transmembrane</keyword>
<dbReference type="GeneID" id="66162420"/>
<dbReference type="InterPro" id="IPR036390">
    <property type="entry name" value="WH_DNA-bd_sf"/>
</dbReference>
<dbReference type="Proteomes" id="UP000825123">
    <property type="component" value="Chromosome"/>
</dbReference>
<dbReference type="InterPro" id="IPR000485">
    <property type="entry name" value="AsnC-type_HTH_dom"/>
</dbReference>
<dbReference type="KEGG" id="csty:KN1_06620"/>
<reference evidence="3 4" key="1">
    <citation type="submission" date="2021-04" db="EMBL/GenBank/DDBJ databases">
        <title>Complete genome sequence of Stygiolobus sp. KN-1.</title>
        <authorList>
            <person name="Nakamura K."/>
            <person name="Sakai H."/>
            <person name="Kurosawa N."/>
        </authorList>
    </citation>
    <scope>NUCLEOTIDE SEQUENCE [LARGE SCALE GENOMIC DNA]</scope>
    <source>
        <strain evidence="3 4">KN-1</strain>
    </source>
</reference>
<dbReference type="InterPro" id="IPR011991">
    <property type="entry name" value="ArsR-like_HTH"/>
</dbReference>
<gene>
    <name evidence="3" type="ORF">KN1_06620</name>
</gene>
<evidence type="ECO:0000313" key="4">
    <source>
        <dbReference type="Proteomes" id="UP000825123"/>
    </source>
</evidence>
<sequence length="275" mass="30887">MRLLLLLSLLLFLVFASSLTLNSSSSVVETIYYNGTVVIRTYNQSEVYLPLQNISKLQSSSTLLFRNGYVVLKNPSSVIIYESKIDGVIKVLQPYNSTICIILPYESRLLYLYPAPQASTITQNGLLNLTFYGSNLTVVFSPPPYTAHPTSTANNSNNLLIILIILLVISTISTGTLVYLFISNLRKKVPEERIEETEVVIDTNKLDDRDKVVLEAIRQGADTLAKISRMTGLPRTTAYRRVKKLVSLGYVEEIRERNKIRYIANKNVGENDSNI</sequence>
<dbReference type="GO" id="GO:0043565">
    <property type="term" value="F:sequence-specific DNA binding"/>
    <property type="evidence" value="ECO:0007669"/>
    <property type="project" value="InterPro"/>
</dbReference>
<dbReference type="Pfam" id="PF09339">
    <property type="entry name" value="HTH_IclR"/>
    <property type="match status" value="1"/>
</dbReference>
<dbReference type="InterPro" id="IPR005471">
    <property type="entry name" value="Tscrpt_reg_IclR_N"/>
</dbReference>
<keyword evidence="4" id="KW-1185">Reference proteome</keyword>
<dbReference type="PRINTS" id="PR00033">
    <property type="entry name" value="HTHASNC"/>
</dbReference>
<feature type="domain" description="HTH iclR-type" evidence="2">
    <location>
        <begin position="213"/>
        <end position="253"/>
    </location>
</feature>
<keyword evidence="1" id="KW-1133">Transmembrane helix</keyword>
<dbReference type="GO" id="GO:0006355">
    <property type="term" value="P:regulation of DNA-templated transcription"/>
    <property type="evidence" value="ECO:0007669"/>
    <property type="project" value="InterPro"/>
</dbReference>
<dbReference type="Gene3D" id="1.10.10.10">
    <property type="entry name" value="Winged helix-like DNA-binding domain superfamily/Winged helix DNA-binding domain"/>
    <property type="match status" value="1"/>
</dbReference>